<sequence>MKKVQTLSNHFFARISSLNLSGVLKVGLIYEPVPPQVRDKQLSEEMKK</sequence>
<dbReference type="Proteomes" id="UP000017973">
    <property type="component" value="Unassembled WGS sequence"/>
</dbReference>
<name>V6MAT8_9BACL</name>
<proteinExistence type="predicted"/>
<evidence type="ECO:0000313" key="1">
    <source>
        <dbReference type="EMBL" id="EST55671.1"/>
    </source>
</evidence>
<reference evidence="1 2" key="1">
    <citation type="journal article" date="2014" name="Genome Announc.">
        <title>Draft Genome Sequence of Brevibacillus panacihumi Strain W25, a Halotolerant Hydrocarbon-Degrading Bacterium.</title>
        <authorList>
            <person name="Wang X."/>
            <person name="Jin D."/>
            <person name="Zhou L."/>
            <person name="Wu L."/>
            <person name="An W."/>
            <person name="Chen Y."/>
            <person name="Zhao L."/>
        </authorList>
    </citation>
    <scope>NUCLEOTIDE SEQUENCE [LARGE SCALE GENOMIC DNA]</scope>
    <source>
        <strain evidence="1 2">W25</strain>
    </source>
</reference>
<dbReference type="AlphaFoldDB" id="V6MAT8"/>
<dbReference type="RefSeq" id="WP_023555360.1">
    <property type="nucleotide sequence ID" value="NZ_KI629787.1"/>
</dbReference>
<accession>V6MAT8</accession>
<protein>
    <submittedName>
        <fullName evidence="1">Uncharacterized protein</fullName>
    </submittedName>
</protein>
<comment type="caution">
    <text evidence="1">The sequence shown here is derived from an EMBL/GenBank/DDBJ whole genome shotgun (WGS) entry which is preliminary data.</text>
</comment>
<dbReference type="STRING" id="1408254.T458_06640"/>
<dbReference type="HOGENOM" id="CLU_3150235_0_0_9"/>
<organism evidence="1 2">
    <name type="scientific">Brevibacillus panacihumi W25</name>
    <dbReference type="NCBI Taxonomy" id="1408254"/>
    <lineage>
        <taxon>Bacteria</taxon>
        <taxon>Bacillati</taxon>
        <taxon>Bacillota</taxon>
        <taxon>Bacilli</taxon>
        <taxon>Bacillales</taxon>
        <taxon>Paenibacillaceae</taxon>
        <taxon>Brevibacillus</taxon>
    </lineage>
</organism>
<gene>
    <name evidence="1" type="ORF">T458_06640</name>
</gene>
<keyword evidence="2" id="KW-1185">Reference proteome</keyword>
<evidence type="ECO:0000313" key="2">
    <source>
        <dbReference type="Proteomes" id="UP000017973"/>
    </source>
</evidence>
<dbReference type="EMBL" id="AYJU01000003">
    <property type="protein sequence ID" value="EST55671.1"/>
    <property type="molecule type" value="Genomic_DNA"/>
</dbReference>
<dbReference type="PATRIC" id="fig|1408254.3.peg.1328"/>